<sequence>MTTTVITAPPLAALTTPFNPPSSSSCASIFDVTRIKLLFNDSEQIVTALVSNAADPRFAACQPTGWAGRFSFSPAVCPSAWTYYELSQTVVQIITEGKASSTYSTAYCCASGFTPQVSLRSFAIPTIDVPCVGTLSSGQPPITARLNPTDDSGGASTTIVTQGAVVHQAWHVSWAESDTSTLSPSLPALTSSKYLGSWVPGQTVAPGEGDRPSEYNDLGWGSIMNFIMIGIPIIGVVILASAIGCCIWCRKERRRERRARGLTMAGEGEVVGPDAK</sequence>
<dbReference type="EMBL" id="MU853774">
    <property type="protein sequence ID" value="KAK3942447.1"/>
    <property type="molecule type" value="Genomic_DNA"/>
</dbReference>
<keyword evidence="1" id="KW-0472">Membrane</keyword>
<accession>A0AAN6NEY2</accession>
<dbReference type="AlphaFoldDB" id="A0AAN6NEY2"/>
<evidence type="ECO:0000313" key="2">
    <source>
        <dbReference type="EMBL" id="KAK3942447.1"/>
    </source>
</evidence>
<feature type="transmembrane region" description="Helical" evidence="1">
    <location>
        <begin position="226"/>
        <end position="249"/>
    </location>
</feature>
<evidence type="ECO:0000313" key="3">
    <source>
        <dbReference type="Proteomes" id="UP001303473"/>
    </source>
</evidence>
<evidence type="ECO:0000256" key="1">
    <source>
        <dbReference type="SAM" id="Phobius"/>
    </source>
</evidence>
<dbReference type="Proteomes" id="UP001303473">
    <property type="component" value="Unassembled WGS sequence"/>
</dbReference>
<proteinExistence type="predicted"/>
<reference evidence="3" key="1">
    <citation type="journal article" date="2023" name="Mol. Phylogenet. Evol.">
        <title>Genome-scale phylogeny and comparative genomics of the fungal order Sordariales.</title>
        <authorList>
            <person name="Hensen N."/>
            <person name="Bonometti L."/>
            <person name="Westerberg I."/>
            <person name="Brannstrom I.O."/>
            <person name="Guillou S."/>
            <person name="Cros-Aarteil S."/>
            <person name="Calhoun S."/>
            <person name="Haridas S."/>
            <person name="Kuo A."/>
            <person name="Mondo S."/>
            <person name="Pangilinan J."/>
            <person name="Riley R."/>
            <person name="LaButti K."/>
            <person name="Andreopoulos B."/>
            <person name="Lipzen A."/>
            <person name="Chen C."/>
            <person name="Yan M."/>
            <person name="Daum C."/>
            <person name="Ng V."/>
            <person name="Clum A."/>
            <person name="Steindorff A."/>
            <person name="Ohm R.A."/>
            <person name="Martin F."/>
            <person name="Silar P."/>
            <person name="Natvig D.O."/>
            <person name="Lalanne C."/>
            <person name="Gautier V."/>
            <person name="Ament-Velasquez S.L."/>
            <person name="Kruys A."/>
            <person name="Hutchinson M.I."/>
            <person name="Powell A.J."/>
            <person name="Barry K."/>
            <person name="Miller A.N."/>
            <person name="Grigoriev I.V."/>
            <person name="Debuchy R."/>
            <person name="Gladieux P."/>
            <person name="Hiltunen Thoren M."/>
            <person name="Johannesson H."/>
        </authorList>
    </citation>
    <scope>NUCLEOTIDE SEQUENCE [LARGE SCALE GENOMIC DNA]</scope>
    <source>
        <strain evidence="3">CBS 340.73</strain>
    </source>
</reference>
<gene>
    <name evidence="2" type="ORF">QBC46DRAFT_447868</name>
</gene>
<comment type="caution">
    <text evidence="2">The sequence shown here is derived from an EMBL/GenBank/DDBJ whole genome shotgun (WGS) entry which is preliminary data.</text>
</comment>
<keyword evidence="1" id="KW-0812">Transmembrane</keyword>
<name>A0AAN6NEY2_9PEZI</name>
<keyword evidence="3" id="KW-1185">Reference proteome</keyword>
<keyword evidence="1" id="KW-1133">Transmembrane helix</keyword>
<organism evidence="2 3">
    <name type="scientific">Diplogelasinospora grovesii</name>
    <dbReference type="NCBI Taxonomy" id="303347"/>
    <lineage>
        <taxon>Eukaryota</taxon>
        <taxon>Fungi</taxon>
        <taxon>Dikarya</taxon>
        <taxon>Ascomycota</taxon>
        <taxon>Pezizomycotina</taxon>
        <taxon>Sordariomycetes</taxon>
        <taxon>Sordariomycetidae</taxon>
        <taxon>Sordariales</taxon>
        <taxon>Diplogelasinosporaceae</taxon>
        <taxon>Diplogelasinospora</taxon>
    </lineage>
</organism>
<protein>
    <submittedName>
        <fullName evidence="2">Uncharacterized protein</fullName>
    </submittedName>
</protein>